<evidence type="ECO:0000313" key="17">
    <source>
        <dbReference type="EMBL" id="MBC3874445.1"/>
    </source>
</evidence>
<reference evidence="17 18" key="1">
    <citation type="submission" date="2020-08" db="EMBL/GenBank/DDBJ databases">
        <title>Novel species isolated from subtropical streams in China.</title>
        <authorList>
            <person name="Lu H."/>
        </authorList>
    </citation>
    <scope>NUCLEOTIDE SEQUENCE [LARGE SCALE GENOMIC DNA]</scope>
    <source>
        <strain evidence="17 18">LX15W</strain>
    </source>
</reference>
<keyword evidence="9 12" id="KW-0472">Membrane</keyword>
<gene>
    <name evidence="17" type="ORF">H8K55_12670</name>
</gene>
<evidence type="ECO:0000313" key="18">
    <source>
        <dbReference type="Proteomes" id="UP000624279"/>
    </source>
</evidence>
<evidence type="ECO:0000256" key="14">
    <source>
        <dbReference type="SAM" id="SignalP"/>
    </source>
</evidence>
<evidence type="ECO:0000256" key="6">
    <source>
        <dbReference type="ARBA" id="ARBA00022729"/>
    </source>
</evidence>
<evidence type="ECO:0000256" key="11">
    <source>
        <dbReference type="ARBA" id="ARBA00023237"/>
    </source>
</evidence>
<dbReference type="PANTHER" id="PTHR30069:SF53">
    <property type="entry name" value="COLICIN I RECEPTOR-RELATED"/>
    <property type="match status" value="1"/>
</dbReference>
<keyword evidence="7" id="KW-0406">Ion transport</keyword>
<accession>A0ABR6YD20</accession>
<dbReference type="PANTHER" id="PTHR30069">
    <property type="entry name" value="TONB-DEPENDENT OUTER MEMBRANE RECEPTOR"/>
    <property type="match status" value="1"/>
</dbReference>
<dbReference type="InterPro" id="IPR037066">
    <property type="entry name" value="Plug_dom_sf"/>
</dbReference>
<comment type="subcellular location">
    <subcellularLocation>
        <location evidence="1 12">Cell outer membrane</location>
        <topology evidence="1 12">Multi-pass membrane protein</topology>
    </subcellularLocation>
</comment>
<evidence type="ECO:0000256" key="13">
    <source>
        <dbReference type="RuleBase" id="RU003357"/>
    </source>
</evidence>
<organism evidence="17 18">
    <name type="scientific">Undibacterium flavidum</name>
    <dbReference type="NCBI Taxonomy" id="2762297"/>
    <lineage>
        <taxon>Bacteria</taxon>
        <taxon>Pseudomonadati</taxon>
        <taxon>Pseudomonadota</taxon>
        <taxon>Betaproteobacteria</taxon>
        <taxon>Burkholderiales</taxon>
        <taxon>Oxalobacteraceae</taxon>
        <taxon>Undibacterium</taxon>
    </lineage>
</organism>
<keyword evidence="6 14" id="KW-0732">Signal</keyword>
<feature type="domain" description="TonB-dependent receptor plug" evidence="16">
    <location>
        <begin position="60"/>
        <end position="165"/>
    </location>
</feature>
<keyword evidence="11 12" id="KW-0998">Cell outer membrane</keyword>
<keyword evidence="3 12" id="KW-0813">Transport</keyword>
<protein>
    <submittedName>
        <fullName evidence="17">TonB-dependent receptor</fullName>
    </submittedName>
</protein>
<keyword evidence="5 12" id="KW-0812">Transmembrane</keyword>
<feature type="signal peptide" evidence="14">
    <location>
        <begin position="1"/>
        <end position="33"/>
    </location>
</feature>
<dbReference type="EMBL" id="JACOGA010000011">
    <property type="protein sequence ID" value="MBC3874445.1"/>
    <property type="molecule type" value="Genomic_DNA"/>
</dbReference>
<evidence type="ECO:0000259" key="15">
    <source>
        <dbReference type="Pfam" id="PF00593"/>
    </source>
</evidence>
<comment type="similarity">
    <text evidence="2 12 13">Belongs to the TonB-dependent receptor family.</text>
</comment>
<dbReference type="InterPro" id="IPR036942">
    <property type="entry name" value="Beta-barrel_TonB_sf"/>
</dbReference>
<dbReference type="PROSITE" id="PS52016">
    <property type="entry name" value="TONB_DEPENDENT_REC_3"/>
    <property type="match status" value="1"/>
</dbReference>
<dbReference type="InterPro" id="IPR039426">
    <property type="entry name" value="TonB-dep_rcpt-like"/>
</dbReference>
<keyword evidence="10 17" id="KW-0675">Receptor</keyword>
<evidence type="ECO:0000256" key="2">
    <source>
        <dbReference type="ARBA" id="ARBA00009810"/>
    </source>
</evidence>
<name>A0ABR6YD20_9BURK</name>
<sequence length="634" mass="68844">MKKSVLHARVVALGLTASTGLLTQLAQTAQAQAQTQTQTQTSTSLQDVVITANRLPTKITDVLADVTVIDRSELDLVGQGSLMDVLATLPGVQISRNGSYRSSSGVFLRGATSSQTVILVDGVRIGSATSGTPALENLPLDRIERIEVLRGAASALYGSDAVGGVIQIFTRDVENKPVFSANAGVGGAGQKQLGLAVRGRAGDLGYSLGWSREKADGISVVENPLASSFNPDRDGFSATSVDAKLRYTINPQHQLQLSALHSDTDYQFDGSASPNPLKLNKTNTDARAYSTLHNLSLSWQAQFLPIWTSTLTAGVAEDQSLSKYFRTTDGAFGGSNTFNTRRDQASWQNDVSLGKDVLSVLLEQRRDEVDSSTNYAVKARDISAALVSYALRADDWSALAVLRHDKNSQFGGFTNWSLSAAYSLTPAWRAVASSGTSFQAPSFNQLYFPGFGNPALTPQQNRSNEIGVKFHQDVWHAEATVYQNDVRGFINPSNNVQSALAILRGVTLSAGWKLGADQISASYDYADPRTKPNNLRLLRIARHVFNLRAQHQWNEVSFFTELKYSSDREDNNLSFSGRDTLAAYSLLNVGANWQLSPQLALLVRVNNLTDKHYVLANTYSTPGRNAFASLSWKY</sequence>
<evidence type="ECO:0000256" key="9">
    <source>
        <dbReference type="ARBA" id="ARBA00023136"/>
    </source>
</evidence>
<evidence type="ECO:0000259" key="16">
    <source>
        <dbReference type="Pfam" id="PF07715"/>
    </source>
</evidence>
<keyword evidence="4 12" id="KW-1134">Transmembrane beta strand</keyword>
<dbReference type="CDD" id="cd01347">
    <property type="entry name" value="ligand_gated_channel"/>
    <property type="match status" value="1"/>
</dbReference>
<feature type="chain" id="PRO_5045046197" evidence="14">
    <location>
        <begin position="34"/>
        <end position="634"/>
    </location>
</feature>
<dbReference type="Pfam" id="PF00593">
    <property type="entry name" value="TonB_dep_Rec_b-barrel"/>
    <property type="match status" value="1"/>
</dbReference>
<evidence type="ECO:0000256" key="1">
    <source>
        <dbReference type="ARBA" id="ARBA00004571"/>
    </source>
</evidence>
<keyword evidence="8 13" id="KW-0798">TonB box</keyword>
<evidence type="ECO:0000256" key="12">
    <source>
        <dbReference type="PROSITE-ProRule" id="PRU01360"/>
    </source>
</evidence>
<keyword evidence="18" id="KW-1185">Reference proteome</keyword>
<dbReference type="InterPro" id="IPR000531">
    <property type="entry name" value="Beta-barrel_TonB"/>
</dbReference>
<dbReference type="Gene3D" id="2.40.170.20">
    <property type="entry name" value="TonB-dependent receptor, beta-barrel domain"/>
    <property type="match status" value="1"/>
</dbReference>
<dbReference type="Proteomes" id="UP000624279">
    <property type="component" value="Unassembled WGS sequence"/>
</dbReference>
<evidence type="ECO:0000256" key="7">
    <source>
        <dbReference type="ARBA" id="ARBA00023065"/>
    </source>
</evidence>
<dbReference type="SUPFAM" id="SSF56935">
    <property type="entry name" value="Porins"/>
    <property type="match status" value="1"/>
</dbReference>
<evidence type="ECO:0000256" key="3">
    <source>
        <dbReference type="ARBA" id="ARBA00022448"/>
    </source>
</evidence>
<dbReference type="Pfam" id="PF07715">
    <property type="entry name" value="Plug"/>
    <property type="match status" value="1"/>
</dbReference>
<dbReference type="RefSeq" id="WP_186942440.1">
    <property type="nucleotide sequence ID" value="NZ_JACOGA010000011.1"/>
</dbReference>
<dbReference type="Gene3D" id="2.170.130.10">
    <property type="entry name" value="TonB-dependent receptor, plug domain"/>
    <property type="match status" value="1"/>
</dbReference>
<feature type="domain" description="TonB-dependent receptor-like beta-barrel" evidence="15">
    <location>
        <begin position="199"/>
        <end position="608"/>
    </location>
</feature>
<comment type="caution">
    <text evidence="17">The sequence shown here is derived from an EMBL/GenBank/DDBJ whole genome shotgun (WGS) entry which is preliminary data.</text>
</comment>
<evidence type="ECO:0000256" key="10">
    <source>
        <dbReference type="ARBA" id="ARBA00023170"/>
    </source>
</evidence>
<evidence type="ECO:0000256" key="4">
    <source>
        <dbReference type="ARBA" id="ARBA00022452"/>
    </source>
</evidence>
<evidence type="ECO:0000256" key="5">
    <source>
        <dbReference type="ARBA" id="ARBA00022692"/>
    </source>
</evidence>
<dbReference type="InterPro" id="IPR012910">
    <property type="entry name" value="Plug_dom"/>
</dbReference>
<evidence type="ECO:0000256" key="8">
    <source>
        <dbReference type="ARBA" id="ARBA00023077"/>
    </source>
</evidence>
<proteinExistence type="inferred from homology"/>